<evidence type="ECO:0008006" key="5">
    <source>
        <dbReference type="Google" id="ProtNLM"/>
    </source>
</evidence>
<evidence type="ECO:0000256" key="2">
    <source>
        <dbReference type="SAM" id="SignalP"/>
    </source>
</evidence>
<evidence type="ECO:0000313" key="4">
    <source>
        <dbReference type="Proteomes" id="UP000838748"/>
    </source>
</evidence>
<accession>A0ABM9A4P6</accession>
<dbReference type="Gene3D" id="3.40.190.10">
    <property type="entry name" value="Periplasmic binding protein-like II"/>
    <property type="match status" value="2"/>
</dbReference>
<protein>
    <recommendedName>
        <fullName evidence="5">Solute-binding protein family 3/N-terminal domain-containing protein</fullName>
    </recommendedName>
</protein>
<gene>
    <name evidence="3" type="ORF">VMF7928_02467</name>
</gene>
<dbReference type="PANTHER" id="PTHR35936:SF25">
    <property type="entry name" value="ABC TRANSPORTER SUBSTRATE-BINDING PROTEIN"/>
    <property type="match status" value="1"/>
</dbReference>
<organism evidence="3 4">
    <name type="scientific">Vibrio marisflavi CECT 7928</name>
    <dbReference type="NCBI Taxonomy" id="634439"/>
    <lineage>
        <taxon>Bacteria</taxon>
        <taxon>Pseudomonadati</taxon>
        <taxon>Pseudomonadota</taxon>
        <taxon>Gammaproteobacteria</taxon>
        <taxon>Vibrionales</taxon>
        <taxon>Vibrionaceae</taxon>
        <taxon>Vibrio</taxon>
    </lineage>
</organism>
<name>A0ABM9A4P6_9VIBR</name>
<dbReference type="Proteomes" id="UP000838748">
    <property type="component" value="Unassembled WGS sequence"/>
</dbReference>
<reference evidence="3" key="1">
    <citation type="submission" date="2021-11" db="EMBL/GenBank/DDBJ databases">
        <authorList>
            <person name="Rodrigo-Torres L."/>
            <person name="Arahal R. D."/>
            <person name="Lucena T."/>
        </authorList>
    </citation>
    <scope>NUCLEOTIDE SEQUENCE</scope>
    <source>
        <strain evidence="3">CECT 7928</strain>
    </source>
</reference>
<feature type="signal peptide" evidence="2">
    <location>
        <begin position="1"/>
        <end position="22"/>
    </location>
</feature>
<comment type="caution">
    <text evidence="3">The sequence shown here is derived from an EMBL/GenBank/DDBJ whole genome shotgun (WGS) entry which is preliminary data.</text>
</comment>
<dbReference type="SUPFAM" id="SSF53850">
    <property type="entry name" value="Periplasmic binding protein-like II"/>
    <property type="match status" value="1"/>
</dbReference>
<feature type="chain" id="PRO_5045507720" description="Solute-binding protein family 3/N-terminal domain-containing protein" evidence="2">
    <location>
        <begin position="23"/>
        <end position="248"/>
    </location>
</feature>
<evidence type="ECO:0000313" key="3">
    <source>
        <dbReference type="EMBL" id="CAH0539810.1"/>
    </source>
</evidence>
<sequence length="248" mass="28642">MDKYRKIWVFVLTLLFSNLANAETLVAHCRDRSPELIPTHNGCSGPVAEIIDIASNRIGLEVSWITVPWARTIKVAEYGGVDIIPRHSMNQIREAFLNGVAYGYQKRNVYYMISPQSDVEVNDLNDLEGLKVGALRGSFYSENFANAQHFKKFFFNDTEQIIKMLIKGRIDVAVMSSNHHEEKFRAESGLRQARYVDVFYNGRYISMPIESPMVKYWPMLKEQIDAMRTDGEIEKIFKKYHLPPPEQK</sequence>
<dbReference type="RefSeq" id="WP_237361892.1">
    <property type="nucleotide sequence ID" value="NZ_CAKLDM010000002.1"/>
</dbReference>
<keyword evidence="2" id="KW-0732">Signal</keyword>
<dbReference type="PANTHER" id="PTHR35936">
    <property type="entry name" value="MEMBRANE-BOUND LYTIC MUREIN TRANSGLYCOSYLASE F"/>
    <property type="match status" value="1"/>
</dbReference>
<keyword evidence="4" id="KW-1185">Reference proteome</keyword>
<proteinExistence type="inferred from homology"/>
<dbReference type="EMBL" id="CAKLDM010000002">
    <property type="protein sequence ID" value="CAH0539810.1"/>
    <property type="molecule type" value="Genomic_DNA"/>
</dbReference>
<comment type="similarity">
    <text evidence="1">Belongs to the bacterial solute-binding protein 3 family.</text>
</comment>
<evidence type="ECO:0000256" key="1">
    <source>
        <dbReference type="ARBA" id="ARBA00010333"/>
    </source>
</evidence>